<accession>A0ABR0SI30</accession>
<reference evidence="2 3" key="1">
    <citation type="submission" date="2024-01" db="EMBL/GenBank/DDBJ databases">
        <title>Complete genome of Cladobotryum mycophilum ATHUM6906.</title>
        <authorList>
            <person name="Christinaki A.C."/>
            <person name="Myridakis A.I."/>
            <person name="Kouvelis V.N."/>
        </authorList>
    </citation>
    <scope>NUCLEOTIDE SEQUENCE [LARGE SCALE GENOMIC DNA]</scope>
    <source>
        <strain evidence="2 3">ATHUM6906</strain>
    </source>
</reference>
<dbReference type="EMBL" id="JAVFKD010000014">
    <property type="protein sequence ID" value="KAK5991410.1"/>
    <property type="molecule type" value="Genomic_DNA"/>
</dbReference>
<protein>
    <submittedName>
        <fullName evidence="2">Uncharacterized protein</fullName>
    </submittedName>
</protein>
<gene>
    <name evidence="2" type="ORF">PT974_09691</name>
</gene>
<dbReference type="Proteomes" id="UP001338125">
    <property type="component" value="Unassembled WGS sequence"/>
</dbReference>
<organism evidence="2 3">
    <name type="scientific">Cladobotryum mycophilum</name>
    <dbReference type="NCBI Taxonomy" id="491253"/>
    <lineage>
        <taxon>Eukaryota</taxon>
        <taxon>Fungi</taxon>
        <taxon>Dikarya</taxon>
        <taxon>Ascomycota</taxon>
        <taxon>Pezizomycotina</taxon>
        <taxon>Sordariomycetes</taxon>
        <taxon>Hypocreomycetidae</taxon>
        <taxon>Hypocreales</taxon>
        <taxon>Hypocreaceae</taxon>
        <taxon>Cladobotryum</taxon>
    </lineage>
</organism>
<evidence type="ECO:0000313" key="3">
    <source>
        <dbReference type="Proteomes" id="UP001338125"/>
    </source>
</evidence>
<evidence type="ECO:0000313" key="2">
    <source>
        <dbReference type="EMBL" id="KAK5991410.1"/>
    </source>
</evidence>
<name>A0ABR0SI30_9HYPO</name>
<comment type="caution">
    <text evidence="2">The sequence shown here is derived from an EMBL/GenBank/DDBJ whole genome shotgun (WGS) entry which is preliminary data.</text>
</comment>
<keyword evidence="3" id="KW-1185">Reference proteome</keyword>
<sequence length="241" mass="26842">MMQDKFTLVLHCTVNDALSLAQNNIPAFWANIWWRSWWPGAAHAVHPAQRAGRSAAPEGGRGGHGEGRGVCQVDSAGGRADSWLEAQVPDVSEGEKEGYKKVFEGVAFTPREEMFALDVPVEKLKEEVGPKRPYIRMLISFPLSLYPYNIPLLEAAFWLVNEELEYIGGIASILLKSGEEKADELILDILDIAMGTTTQTLFLKRGYEQVGELVQSLEPWGYEGEIHDAYIMVRYSPVSQS</sequence>
<feature type="region of interest" description="Disordered" evidence="1">
    <location>
        <begin position="48"/>
        <end position="71"/>
    </location>
</feature>
<proteinExistence type="predicted"/>
<evidence type="ECO:0000256" key="1">
    <source>
        <dbReference type="SAM" id="MobiDB-lite"/>
    </source>
</evidence>